<comment type="caution">
    <text evidence="2">The sequence shown here is derived from an EMBL/GenBank/DDBJ whole genome shotgun (WGS) entry which is preliminary data.</text>
</comment>
<dbReference type="InterPro" id="IPR016181">
    <property type="entry name" value="Acyl_CoA_acyltransferase"/>
</dbReference>
<reference evidence="2 3" key="1">
    <citation type="submission" date="2017-07" db="EMBL/GenBank/DDBJ databases">
        <title>Draft whole genome sequences of clinical Proprionibacteriaceae strains.</title>
        <authorList>
            <person name="Bernier A.-M."/>
            <person name="Bernard K."/>
            <person name="Domingo M.-C."/>
        </authorList>
    </citation>
    <scope>NUCLEOTIDE SEQUENCE [LARGE SCALE GENOMIC DNA]</scope>
    <source>
        <strain evidence="2 3">NML 130396</strain>
    </source>
</reference>
<dbReference type="Pfam" id="PF00583">
    <property type="entry name" value="Acetyltransf_1"/>
    <property type="match status" value="1"/>
</dbReference>
<dbReference type="InterPro" id="IPR000182">
    <property type="entry name" value="GNAT_dom"/>
</dbReference>
<dbReference type="Gene3D" id="3.40.630.30">
    <property type="match status" value="1"/>
</dbReference>
<keyword evidence="3" id="KW-1185">Reference proteome</keyword>
<dbReference type="Proteomes" id="UP000216311">
    <property type="component" value="Unassembled WGS sequence"/>
</dbReference>
<sequence length="273" mass="29831">MLSSCWLDLRKGSGADPGDCWSTLMTTIPGCLAALPSVCPVQQAKQKAPDQMLDPVRGLSPLVAGRLSANPCQQISRSSLARKRAGHGGGEASIMSHRLLAEIEPGCRHYARDCAELAREALPERGPVASDGWWLERQGTGANKKQSLWLVARLGEEIIATIATVPLPEAQSQAVWYIDEIATREEYRRRSVGRVLLESVLENAISAGVDCVVGESPQEVAPYFLDQRFALTMADLTLRTPSTDEPVQLIRRFGGVWIWRPLRNNGLIVPILG</sequence>
<feature type="domain" description="N-acetyltransferase" evidence="1">
    <location>
        <begin position="101"/>
        <end position="238"/>
    </location>
</feature>
<protein>
    <recommendedName>
        <fullName evidence="1">N-acetyltransferase domain-containing protein</fullName>
    </recommendedName>
</protein>
<proteinExistence type="predicted"/>
<name>A0A255GUJ4_9ACTN</name>
<gene>
    <name evidence="2" type="ORF">CGZ93_13460</name>
</gene>
<accession>A0A255GUJ4</accession>
<dbReference type="SUPFAM" id="SSF55729">
    <property type="entry name" value="Acyl-CoA N-acyltransferases (Nat)"/>
    <property type="match status" value="1"/>
</dbReference>
<evidence type="ECO:0000313" key="3">
    <source>
        <dbReference type="Proteomes" id="UP000216311"/>
    </source>
</evidence>
<evidence type="ECO:0000313" key="2">
    <source>
        <dbReference type="EMBL" id="OYO19369.1"/>
    </source>
</evidence>
<dbReference type="AlphaFoldDB" id="A0A255GUJ4"/>
<dbReference type="EMBL" id="NMVQ01000034">
    <property type="protein sequence ID" value="OYO19369.1"/>
    <property type="molecule type" value="Genomic_DNA"/>
</dbReference>
<organism evidence="2 3">
    <name type="scientific">Enemella dayhoffiae</name>
    <dbReference type="NCBI Taxonomy" id="2016507"/>
    <lineage>
        <taxon>Bacteria</taxon>
        <taxon>Bacillati</taxon>
        <taxon>Actinomycetota</taxon>
        <taxon>Actinomycetes</taxon>
        <taxon>Propionibacteriales</taxon>
        <taxon>Propionibacteriaceae</taxon>
        <taxon>Enemella</taxon>
    </lineage>
</organism>
<evidence type="ECO:0000259" key="1">
    <source>
        <dbReference type="PROSITE" id="PS51186"/>
    </source>
</evidence>
<dbReference type="CDD" id="cd04301">
    <property type="entry name" value="NAT_SF"/>
    <property type="match status" value="1"/>
</dbReference>
<dbReference type="GO" id="GO:0016747">
    <property type="term" value="F:acyltransferase activity, transferring groups other than amino-acyl groups"/>
    <property type="evidence" value="ECO:0007669"/>
    <property type="project" value="InterPro"/>
</dbReference>
<dbReference type="PROSITE" id="PS51186">
    <property type="entry name" value="GNAT"/>
    <property type="match status" value="1"/>
</dbReference>
<dbReference type="OrthoDB" id="9793138at2"/>